<keyword evidence="4 5" id="KW-0472">Membrane</keyword>
<evidence type="ECO:0000256" key="4">
    <source>
        <dbReference type="ARBA" id="ARBA00023136"/>
    </source>
</evidence>
<keyword evidence="3 5" id="KW-1133">Transmembrane helix</keyword>
<feature type="transmembrane region" description="Helical" evidence="5">
    <location>
        <begin position="58"/>
        <end position="80"/>
    </location>
</feature>
<dbReference type="PANTHER" id="PTHR38480">
    <property type="entry name" value="SLR0254 PROTEIN"/>
    <property type="match status" value="1"/>
</dbReference>
<comment type="subcellular location">
    <subcellularLocation>
        <location evidence="1">Membrane</location>
        <topology evidence="1">Multi-pass membrane protein</topology>
    </subcellularLocation>
</comment>
<dbReference type="Pfam" id="PF06271">
    <property type="entry name" value="RDD"/>
    <property type="match status" value="1"/>
</dbReference>
<name>A0ABS1KQ80_9BACT</name>
<feature type="transmembrane region" description="Helical" evidence="5">
    <location>
        <begin position="33"/>
        <end position="51"/>
    </location>
</feature>
<evidence type="ECO:0000313" key="7">
    <source>
        <dbReference type="EMBL" id="MBL0741485.1"/>
    </source>
</evidence>
<evidence type="ECO:0000259" key="6">
    <source>
        <dbReference type="Pfam" id="PF06271"/>
    </source>
</evidence>
<evidence type="ECO:0000256" key="1">
    <source>
        <dbReference type="ARBA" id="ARBA00004141"/>
    </source>
</evidence>
<evidence type="ECO:0000256" key="2">
    <source>
        <dbReference type="ARBA" id="ARBA00022692"/>
    </source>
</evidence>
<keyword evidence="2 5" id="KW-0812">Transmembrane</keyword>
<organism evidence="7 8">
    <name type="scientific">Chryseolinea lacunae</name>
    <dbReference type="NCBI Taxonomy" id="2801331"/>
    <lineage>
        <taxon>Bacteria</taxon>
        <taxon>Pseudomonadati</taxon>
        <taxon>Bacteroidota</taxon>
        <taxon>Cytophagia</taxon>
        <taxon>Cytophagales</taxon>
        <taxon>Fulvivirgaceae</taxon>
        <taxon>Chryseolinea</taxon>
    </lineage>
</organism>
<evidence type="ECO:0000256" key="5">
    <source>
        <dbReference type="SAM" id="Phobius"/>
    </source>
</evidence>
<evidence type="ECO:0000256" key="3">
    <source>
        <dbReference type="ARBA" id="ARBA00022989"/>
    </source>
</evidence>
<reference evidence="7 8" key="1">
    <citation type="submission" date="2021-01" db="EMBL/GenBank/DDBJ databases">
        <title>Chryseolinea sp. Jin1 Genome sequencing and assembly.</title>
        <authorList>
            <person name="Kim I."/>
        </authorList>
    </citation>
    <scope>NUCLEOTIDE SEQUENCE [LARGE SCALE GENOMIC DNA]</scope>
    <source>
        <strain evidence="7 8">Jin1</strain>
    </source>
</reference>
<comment type="caution">
    <text evidence="7">The sequence shown here is derived from an EMBL/GenBank/DDBJ whole genome shotgun (WGS) entry which is preliminary data.</text>
</comment>
<evidence type="ECO:0000313" key="8">
    <source>
        <dbReference type="Proteomes" id="UP000613030"/>
    </source>
</evidence>
<feature type="transmembrane region" description="Helical" evidence="5">
    <location>
        <begin position="112"/>
        <end position="136"/>
    </location>
</feature>
<keyword evidence="8" id="KW-1185">Reference proteome</keyword>
<gene>
    <name evidence="7" type="ORF">JI741_09665</name>
</gene>
<dbReference type="Proteomes" id="UP000613030">
    <property type="component" value="Unassembled WGS sequence"/>
</dbReference>
<dbReference type="EMBL" id="JAERRB010000003">
    <property type="protein sequence ID" value="MBL0741485.1"/>
    <property type="molecule type" value="Genomic_DNA"/>
</dbReference>
<sequence length="245" mass="27251">MQTIRVQTTQNVFIDYPLASIGERIGAYLIDRIILFLYVLMIAVVLIYSGYKFGEDDYMWIIIVGFILIGIPFLFAGLLFEIFMDGQTPGKRVMKIKVMRLDGTPATVGGFLLRWLFCIVDFGLFSGVIAVVIIALGGKGQRLGDIVAGTTVVKLTKEKEVTANEVFITAEETYVPTFEQAVQLNSRDIEIIQRALEANRDHGNYEPVEAVTEKLKALLGIQSDLPPVQFLTTLVKDHSNLTAGR</sequence>
<dbReference type="InterPro" id="IPR010432">
    <property type="entry name" value="RDD"/>
</dbReference>
<proteinExistence type="predicted"/>
<dbReference type="PANTHER" id="PTHR38480:SF1">
    <property type="entry name" value="SLR0254 PROTEIN"/>
    <property type="match status" value="1"/>
</dbReference>
<accession>A0ABS1KQ80</accession>
<protein>
    <submittedName>
        <fullName evidence="7">RDD family protein</fullName>
    </submittedName>
</protein>
<feature type="domain" description="RDD" evidence="6">
    <location>
        <begin position="18"/>
        <end position="149"/>
    </location>
</feature>
<dbReference type="RefSeq" id="WP_202008864.1">
    <property type="nucleotide sequence ID" value="NZ_JAERRB010000003.1"/>
</dbReference>